<organism evidence="13 14">
    <name type="scientific">Segetibacter aerophilus</name>
    <dbReference type="NCBI Taxonomy" id="670293"/>
    <lineage>
        <taxon>Bacteria</taxon>
        <taxon>Pseudomonadati</taxon>
        <taxon>Bacteroidota</taxon>
        <taxon>Chitinophagia</taxon>
        <taxon>Chitinophagales</taxon>
        <taxon>Chitinophagaceae</taxon>
        <taxon>Segetibacter</taxon>
    </lineage>
</organism>
<comment type="subcellular location">
    <subcellularLocation>
        <location evidence="1 11">Cell outer membrane</location>
        <topology evidence="1 11">Multi-pass membrane protein</topology>
    </subcellularLocation>
</comment>
<dbReference type="RefSeq" id="WP_147203975.1">
    <property type="nucleotide sequence ID" value="NZ_BJYT01000008.1"/>
</dbReference>
<evidence type="ECO:0000256" key="4">
    <source>
        <dbReference type="ARBA" id="ARBA00022496"/>
    </source>
</evidence>
<name>A0A512BD49_9BACT</name>
<dbReference type="Gene3D" id="2.40.170.20">
    <property type="entry name" value="TonB-dependent receptor, beta-barrel domain"/>
    <property type="match status" value="1"/>
</dbReference>
<keyword evidence="4" id="KW-0410">Iron transport</keyword>
<evidence type="ECO:0000256" key="9">
    <source>
        <dbReference type="ARBA" id="ARBA00023136"/>
    </source>
</evidence>
<dbReference type="InterPro" id="IPR008969">
    <property type="entry name" value="CarboxyPept-like_regulatory"/>
</dbReference>
<feature type="domain" description="TonB-dependent receptor plug" evidence="12">
    <location>
        <begin position="120"/>
        <end position="228"/>
    </location>
</feature>
<sequence>MKHFLGTISAFCITLITSAQYSIKGHIVNEQNNQAVEAATVSIEKDGTSISSTITDNRGDYEFKGLKNKGAYLLIVEHVSLQKRTVNVEVSSDITVANLTLANNAYFLEPLEVKSLRASEKAPFAKTNISKQEIAKNNLGQDLPFLLSQTPGVVINSDAGNGIGYTGIRIRGSDATRINVTINGIPYNDAESQGSYFVDLPDIASSVNSIQIQRGVGSSSNGAGAFGASLNLSTNEFNEKAYGEINNSYGSFNSWKNTVKAGSGLINGHFTVDARLSRISSNGFIDRAATDLKSAYFSAAYIGKKSTVRFNYFSGLERTYQAWNGVPESLIKTNRIYNSAGTERPGDPYNNETDNYQQDHFQLFFNHSFSDHVSFNTGIFLIKGKGYYEQYKGVVAEQAAGSTSSTKFSKYGLPNAIFGRDTIKNTDLVRQLWLDNDYYGQIFSLLYKKDRNQVTFGGGWNQYDGNHYGQIIWAAIGIPKDYRYYDLEAVKTDINMYAKWERSLSNKFNLYADLQYRKVHYNMEGFKDNPTIFVTRNFNFLNPKAGISYNFNGVNAFASYALANKEPNRDDFEAGVANQPKAETLHDFEAGFEKRATLLSYGVTGYYMLYKNQLILTGQINDVGSYTRVNVPNSYRLGIELQGKVVVAPWLNAGANLALSRNKITNSQEYLDDYDNGGQVLISHKNADISFSPSVVGGATINLLPIKNGEISLLSKYVSRQYLDNTSNVSRSLNAYFVQDVRASYTIKNRLFKELNLVAAVYNVLNRKYEPNGYTFSYIYGGKTATENYYFPMAGTNFMAGVNIKL</sequence>
<keyword evidence="13" id="KW-0675">Receptor</keyword>
<evidence type="ECO:0000256" key="7">
    <source>
        <dbReference type="ARBA" id="ARBA00023004"/>
    </source>
</evidence>
<evidence type="ECO:0000256" key="1">
    <source>
        <dbReference type="ARBA" id="ARBA00004571"/>
    </source>
</evidence>
<dbReference type="OrthoDB" id="9761152at2"/>
<keyword evidence="2 11" id="KW-0813">Transport</keyword>
<evidence type="ECO:0000256" key="8">
    <source>
        <dbReference type="ARBA" id="ARBA00023065"/>
    </source>
</evidence>
<dbReference type="EMBL" id="BJYT01000008">
    <property type="protein sequence ID" value="GEO09854.1"/>
    <property type="molecule type" value="Genomic_DNA"/>
</dbReference>
<evidence type="ECO:0000259" key="12">
    <source>
        <dbReference type="Pfam" id="PF07715"/>
    </source>
</evidence>
<keyword evidence="5 11" id="KW-0812">Transmembrane</keyword>
<dbReference type="PROSITE" id="PS52016">
    <property type="entry name" value="TONB_DEPENDENT_REC_3"/>
    <property type="match status" value="1"/>
</dbReference>
<keyword evidence="8" id="KW-0406">Ion transport</keyword>
<keyword evidence="14" id="KW-1185">Reference proteome</keyword>
<evidence type="ECO:0000256" key="6">
    <source>
        <dbReference type="ARBA" id="ARBA00022729"/>
    </source>
</evidence>
<dbReference type="InterPro" id="IPR012910">
    <property type="entry name" value="Plug_dom"/>
</dbReference>
<dbReference type="InterPro" id="IPR036942">
    <property type="entry name" value="Beta-barrel_TonB_sf"/>
</dbReference>
<dbReference type="GO" id="GO:0009279">
    <property type="term" value="C:cell outer membrane"/>
    <property type="evidence" value="ECO:0007669"/>
    <property type="project" value="UniProtKB-SubCell"/>
</dbReference>
<dbReference type="SUPFAM" id="SSF56935">
    <property type="entry name" value="Porins"/>
    <property type="match status" value="1"/>
</dbReference>
<dbReference type="PANTHER" id="PTHR32552:SF68">
    <property type="entry name" value="FERRICHROME OUTER MEMBRANE TRANSPORTER_PHAGE RECEPTOR"/>
    <property type="match status" value="1"/>
</dbReference>
<comment type="similarity">
    <text evidence="11">Belongs to the TonB-dependent receptor family.</text>
</comment>
<gene>
    <name evidence="13" type="ORF">SAE01_23500</name>
</gene>
<dbReference type="GO" id="GO:0015344">
    <property type="term" value="F:siderophore uptake transmembrane transporter activity"/>
    <property type="evidence" value="ECO:0007669"/>
    <property type="project" value="TreeGrafter"/>
</dbReference>
<dbReference type="PANTHER" id="PTHR32552">
    <property type="entry name" value="FERRICHROME IRON RECEPTOR-RELATED"/>
    <property type="match status" value="1"/>
</dbReference>
<dbReference type="Gene3D" id="2.60.40.1120">
    <property type="entry name" value="Carboxypeptidase-like, regulatory domain"/>
    <property type="match status" value="1"/>
</dbReference>
<evidence type="ECO:0000313" key="13">
    <source>
        <dbReference type="EMBL" id="GEO09854.1"/>
    </source>
</evidence>
<evidence type="ECO:0000256" key="10">
    <source>
        <dbReference type="ARBA" id="ARBA00023237"/>
    </source>
</evidence>
<accession>A0A512BD49</accession>
<dbReference type="InterPro" id="IPR039426">
    <property type="entry name" value="TonB-dep_rcpt-like"/>
</dbReference>
<evidence type="ECO:0000256" key="11">
    <source>
        <dbReference type="PROSITE-ProRule" id="PRU01360"/>
    </source>
</evidence>
<keyword evidence="10 11" id="KW-0998">Cell outer membrane</keyword>
<keyword evidence="9 11" id="KW-0472">Membrane</keyword>
<keyword evidence="6" id="KW-0732">Signal</keyword>
<comment type="caution">
    <text evidence="13">The sequence shown here is derived from an EMBL/GenBank/DDBJ whole genome shotgun (WGS) entry which is preliminary data.</text>
</comment>
<dbReference type="InterPro" id="IPR037066">
    <property type="entry name" value="Plug_dom_sf"/>
</dbReference>
<dbReference type="Pfam" id="PF13620">
    <property type="entry name" value="CarboxypepD_reg"/>
    <property type="match status" value="1"/>
</dbReference>
<evidence type="ECO:0000256" key="5">
    <source>
        <dbReference type="ARBA" id="ARBA00022692"/>
    </source>
</evidence>
<evidence type="ECO:0000313" key="14">
    <source>
        <dbReference type="Proteomes" id="UP000321513"/>
    </source>
</evidence>
<protein>
    <submittedName>
        <fullName evidence="13">TonB-dependent receptor</fullName>
    </submittedName>
</protein>
<dbReference type="AlphaFoldDB" id="A0A512BD49"/>
<dbReference type="Proteomes" id="UP000321513">
    <property type="component" value="Unassembled WGS sequence"/>
</dbReference>
<keyword evidence="3 11" id="KW-1134">Transmembrane beta strand</keyword>
<dbReference type="SUPFAM" id="SSF49464">
    <property type="entry name" value="Carboxypeptidase regulatory domain-like"/>
    <property type="match status" value="1"/>
</dbReference>
<proteinExistence type="inferred from homology"/>
<keyword evidence="7" id="KW-0408">Iron</keyword>
<dbReference type="Gene3D" id="2.170.130.10">
    <property type="entry name" value="TonB-dependent receptor, plug domain"/>
    <property type="match status" value="1"/>
</dbReference>
<dbReference type="Pfam" id="PF07715">
    <property type="entry name" value="Plug"/>
    <property type="match status" value="1"/>
</dbReference>
<reference evidence="13 14" key="1">
    <citation type="submission" date="2019-07" db="EMBL/GenBank/DDBJ databases">
        <title>Whole genome shotgun sequence of Segetibacter aerophilus NBRC 106135.</title>
        <authorList>
            <person name="Hosoyama A."/>
            <person name="Uohara A."/>
            <person name="Ohji S."/>
            <person name="Ichikawa N."/>
        </authorList>
    </citation>
    <scope>NUCLEOTIDE SEQUENCE [LARGE SCALE GENOMIC DNA]</scope>
    <source>
        <strain evidence="13 14">NBRC 106135</strain>
    </source>
</reference>
<evidence type="ECO:0000256" key="2">
    <source>
        <dbReference type="ARBA" id="ARBA00022448"/>
    </source>
</evidence>
<evidence type="ECO:0000256" key="3">
    <source>
        <dbReference type="ARBA" id="ARBA00022452"/>
    </source>
</evidence>